<dbReference type="HOGENOM" id="CLU_3237832_0_0_10"/>
<accession>L1NDJ2</accession>
<comment type="caution">
    <text evidence="1">The sequence shown here is derived from an EMBL/GenBank/DDBJ whole genome shotgun (WGS) entry which is preliminary data.</text>
</comment>
<gene>
    <name evidence="1" type="ORF">HMPREF9151_01050</name>
</gene>
<protein>
    <submittedName>
        <fullName evidence="1">Uncharacterized protein</fullName>
    </submittedName>
</protein>
<dbReference type="Proteomes" id="UP000010433">
    <property type="component" value="Unassembled WGS sequence"/>
</dbReference>
<dbReference type="EMBL" id="AMEP01000069">
    <property type="protein sequence ID" value="EKY01438.1"/>
    <property type="molecule type" value="Genomic_DNA"/>
</dbReference>
<keyword evidence="2" id="KW-1185">Reference proteome</keyword>
<evidence type="ECO:0000313" key="2">
    <source>
        <dbReference type="Proteomes" id="UP000010433"/>
    </source>
</evidence>
<name>L1NDJ2_9BACT</name>
<evidence type="ECO:0000313" key="1">
    <source>
        <dbReference type="EMBL" id="EKY01438.1"/>
    </source>
</evidence>
<dbReference type="AlphaFoldDB" id="L1NDJ2"/>
<reference evidence="1 2" key="1">
    <citation type="submission" date="2012-05" db="EMBL/GenBank/DDBJ databases">
        <authorList>
            <person name="Weinstock G."/>
            <person name="Sodergren E."/>
            <person name="Lobos E.A."/>
            <person name="Fulton L."/>
            <person name="Fulton R."/>
            <person name="Courtney L."/>
            <person name="Fronick C."/>
            <person name="O'Laughlin M."/>
            <person name="Godfrey J."/>
            <person name="Wilson R.M."/>
            <person name="Miner T."/>
            <person name="Farmer C."/>
            <person name="Delehaunty K."/>
            <person name="Cordes M."/>
            <person name="Minx P."/>
            <person name="Tomlinson C."/>
            <person name="Chen J."/>
            <person name="Wollam A."/>
            <person name="Pepin K.H."/>
            <person name="Bhonagiri V."/>
            <person name="Zhang X."/>
            <person name="Suruliraj S."/>
            <person name="Warren W."/>
            <person name="Mitreva M."/>
            <person name="Mardis E.R."/>
            <person name="Wilson R.K."/>
        </authorList>
    </citation>
    <scope>NUCLEOTIDE SEQUENCE [LARGE SCALE GENOMIC DNA]</scope>
    <source>
        <strain evidence="1 2">F0055</strain>
    </source>
</reference>
<organism evidence="1 2">
    <name type="scientific">Hoylesella saccharolytica F0055</name>
    <dbReference type="NCBI Taxonomy" id="1127699"/>
    <lineage>
        <taxon>Bacteria</taxon>
        <taxon>Pseudomonadati</taxon>
        <taxon>Bacteroidota</taxon>
        <taxon>Bacteroidia</taxon>
        <taxon>Bacteroidales</taxon>
        <taxon>Prevotellaceae</taxon>
        <taxon>Hoylesella</taxon>
    </lineage>
</organism>
<proteinExistence type="predicted"/>
<sequence length="43" mass="5192">MYDLFSAKIRIKRLKKQKMREKPSFYCPVQDKRCLSLVGVHHL</sequence>